<dbReference type="Proteomes" id="UP000593567">
    <property type="component" value="Unassembled WGS sequence"/>
</dbReference>
<dbReference type="GO" id="GO:0042073">
    <property type="term" value="P:intraciliary transport"/>
    <property type="evidence" value="ECO:0007669"/>
    <property type="project" value="TreeGrafter"/>
</dbReference>
<dbReference type="GO" id="GO:0097546">
    <property type="term" value="C:ciliary base"/>
    <property type="evidence" value="ECO:0007669"/>
    <property type="project" value="TreeGrafter"/>
</dbReference>
<feature type="region of interest" description="Disordered" evidence="1">
    <location>
        <begin position="1"/>
        <end position="23"/>
    </location>
</feature>
<dbReference type="GO" id="GO:0036064">
    <property type="term" value="C:ciliary basal body"/>
    <property type="evidence" value="ECO:0007669"/>
    <property type="project" value="TreeGrafter"/>
</dbReference>
<gene>
    <name evidence="2" type="ORF">EB796_008857</name>
</gene>
<sequence>MTTERVHLAGDDEDDLYSGFDVNNDIQSYEQEAAFQHAVKTSQGRRPPPTGRIPISQARLGTAQRDMASSMGRPITGAVAGDGARPMTAVRGAGYSSNPKNVDTSGSGQGAAPPLESKSEDSPEEKLKLFEKKVIELIEESCLAASRGEPQLVMF</sequence>
<dbReference type="PANTHER" id="PTHR44117:SF1">
    <property type="entry name" value="INTRAFLAGELLAR TRANSPORT PROTEIN 88 HOMOLOG"/>
    <property type="match status" value="1"/>
</dbReference>
<evidence type="ECO:0000313" key="3">
    <source>
        <dbReference type="Proteomes" id="UP000593567"/>
    </source>
</evidence>
<dbReference type="PANTHER" id="PTHR44117">
    <property type="entry name" value="INTRAFLAGELLAR TRANSPORT PROTEIN 88 HOMOLOG"/>
    <property type="match status" value="1"/>
</dbReference>
<evidence type="ECO:0000256" key="1">
    <source>
        <dbReference type="SAM" id="MobiDB-lite"/>
    </source>
</evidence>
<dbReference type="EMBL" id="VXIV02001473">
    <property type="protein sequence ID" value="KAF6032812.1"/>
    <property type="molecule type" value="Genomic_DNA"/>
</dbReference>
<comment type="caution">
    <text evidence="2">The sequence shown here is derived from an EMBL/GenBank/DDBJ whole genome shotgun (WGS) entry which is preliminary data.</text>
</comment>
<dbReference type="GO" id="GO:0097730">
    <property type="term" value="C:non-motile cilium"/>
    <property type="evidence" value="ECO:0007669"/>
    <property type="project" value="TreeGrafter"/>
</dbReference>
<dbReference type="GO" id="GO:0019894">
    <property type="term" value="F:kinesin binding"/>
    <property type="evidence" value="ECO:0007669"/>
    <property type="project" value="TreeGrafter"/>
</dbReference>
<name>A0A7J7K2E2_BUGNE</name>
<dbReference type="AlphaFoldDB" id="A0A7J7K2E2"/>
<evidence type="ECO:0000313" key="2">
    <source>
        <dbReference type="EMBL" id="KAF6032812.1"/>
    </source>
</evidence>
<accession>A0A7J7K2E2</accession>
<protein>
    <submittedName>
        <fullName evidence="2">IFT88</fullName>
    </submittedName>
</protein>
<dbReference type="OrthoDB" id="6147450at2759"/>
<feature type="compositionally biased region" description="Polar residues" evidence="1">
    <location>
        <begin position="95"/>
        <end position="106"/>
    </location>
</feature>
<proteinExistence type="predicted"/>
<feature type="compositionally biased region" description="Basic and acidic residues" evidence="1">
    <location>
        <begin position="1"/>
        <end position="10"/>
    </location>
</feature>
<feature type="region of interest" description="Disordered" evidence="1">
    <location>
        <begin position="35"/>
        <end position="125"/>
    </location>
</feature>
<dbReference type="GO" id="GO:1905515">
    <property type="term" value="P:non-motile cilium assembly"/>
    <property type="evidence" value="ECO:0007669"/>
    <property type="project" value="TreeGrafter"/>
</dbReference>
<dbReference type="GO" id="GO:0005814">
    <property type="term" value="C:centriole"/>
    <property type="evidence" value="ECO:0007669"/>
    <property type="project" value="TreeGrafter"/>
</dbReference>
<keyword evidence="3" id="KW-1185">Reference proteome</keyword>
<organism evidence="2 3">
    <name type="scientific">Bugula neritina</name>
    <name type="common">Brown bryozoan</name>
    <name type="synonym">Sertularia neritina</name>
    <dbReference type="NCBI Taxonomy" id="10212"/>
    <lineage>
        <taxon>Eukaryota</taxon>
        <taxon>Metazoa</taxon>
        <taxon>Spiralia</taxon>
        <taxon>Lophotrochozoa</taxon>
        <taxon>Bryozoa</taxon>
        <taxon>Gymnolaemata</taxon>
        <taxon>Cheilostomatida</taxon>
        <taxon>Flustrina</taxon>
        <taxon>Buguloidea</taxon>
        <taxon>Bugulidae</taxon>
        <taxon>Bugula</taxon>
    </lineage>
</organism>
<reference evidence="2" key="1">
    <citation type="submission" date="2020-06" db="EMBL/GenBank/DDBJ databases">
        <title>Draft genome of Bugula neritina, a colonial animal packing powerful symbionts and potential medicines.</title>
        <authorList>
            <person name="Rayko M."/>
        </authorList>
    </citation>
    <scope>NUCLEOTIDE SEQUENCE [LARGE SCALE GENOMIC DNA]</scope>
    <source>
        <strain evidence="2">Kwan_BN1</strain>
    </source>
</reference>